<evidence type="ECO:0000256" key="1">
    <source>
        <dbReference type="SAM" id="Coils"/>
    </source>
</evidence>
<dbReference type="EMBL" id="BART01031297">
    <property type="protein sequence ID" value="GAH12844.1"/>
    <property type="molecule type" value="Genomic_DNA"/>
</dbReference>
<feature type="non-terminal residue" evidence="2">
    <location>
        <position position="1"/>
    </location>
</feature>
<keyword evidence="1" id="KW-0175">Coiled coil</keyword>
<comment type="caution">
    <text evidence="2">The sequence shown here is derived from an EMBL/GenBank/DDBJ whole genome shotgun (WGS) entry which is preliminary data.</text>
</comment>
<dbReference type="AlphaFoldDB" id="X1E6N5"/>
<name>X1E6N5_9ZZZZ</name>
<accession>X1E6N5</accession>
<proteinExistence type="predicted"/>
<gene>
    <name evidence="2" type="ORF">S01H4_54393</name>
</gene>
<sequence length="37" mass="4636">NLWIHLFEEEIDFLEQEINRYRSSNKSRKDEKRGKLN</sequence>
<organism evidence="2">
    <name type="scientific">marine sediment metagenome</name>
    <dbReference type="NCBI Taxonomy" id="412755"/>
    <lineage>
        <taxon>unclassified sequences</taxon>
        <taxon>metagenomes</taxon>
        <taxon>ecological metagenomes</taxon>
    </lineage>
</organism>
<protein>
    <submittedName>
        <fullName evidence="2">Uncharacterized protein</fullName>
    </submittedName>
</protein>
<reference evidence="2" key="1">
    <citation type="journal article" date="2014" name="Front. Microbiol.">
        <title>High frequency of phylogenetically diverse reductive dehalogenase-homologous genes in deep subseafloor sedimentary metagenomes.</title>
        <authorList>
            <person name="Kawai M."/>
            <person name="Futagami T."/>
            <person name="Toyoda A."/>
            <person name="Takaki Y."/>
            <person name="Nishi S."/>
            <person name="Hori S."/>
            <person name="Arai W."/>
            <person name="Tsubouchi T."/>
            <person name="Morono Y."/>
            <person name="Uchiyama I."/>
            <person name="Ito T."/>
            <person name="Fujiyama A."/>
            <person name="Inagaki F."/>
            <person name="Takami H."/>
        </authorList>
    </citation>
    <scope>NUCLEOTIDE SEQUENCE</scope>
    <source>
        <strain evidence="2">Expedition CK06-06</strain>
    </source>
</reference>
<evidence type="ECO:0000313" key="2">
    <source>
        <dbReference type="EMBL" id="GAH12844.1"/>
    </source>
</evidence>
<feature type="coiled-coil region" evidence="1">
    <location>
        <begin position="4"/>
        <end position="31"/>
    </location>
</feature>